<dbReference type="GO" id="GO:0006629">
    <property type="term" value="P:lipid metabolic process"/>
    <property type="evidence" value="ECO:0007669"/>
    <property type="project" value="UniProtKB-KW"/>
</dbReference>
<accession>A0A098LIG9</accession>
<evidence type="ECO:0000259" key="3">
    <source>
        <dbReference type="PROSITE" id="PS51635"/>
    </source>
</evidence>
<dbReference type="STRING" id="153721.MYP_4001"/>
<comment type="caution">
    <text evidence="4">The sequence shown here is derived from an EMBL/GenBank/DDBJ whole genome shotgun (WGS) entry which is preliminary data.</text>
</comment>
<evidence type="ECO:0000313" key="4">
    <source>
        <dbReference type="EMBL" id="GAL86771.1"/>
    </source>
</evidence>
<dbReference type="InterPro" id="IPR052580">
    <property type="entry name" value="Lipid_Hydrolase"/>
</dbReference>
<dbReference type="SUPFAM" id="SSF52151">
    <property type="entry name" value="FabD/lysophospholipase-like"/>
    <property type="match status" value="1"/>
</dbReference>
<dbReference type="Gene3D" id="3.40.1090.10">
    <property type="entry name" value="Cytosolic phospholipase A2 catalytic domain"/>
    <property type="match status" value="1"/>
</dbReference>
<reference evidence="4 5" key="1">
    <citation type="submission" date="2014-09" db="EMBL/GenBank/DDBJ databases">
        <title>Sporocytophaga myxococcoides PG-01 genome sequencing.</title>
        <authorList>
            <person name="Liu L."/>
            <person name="Gao P.J."/>
            <person name="Chen G.J."/>
            <person name="Wang L.S."/>
        </authorList>
    </citation>
    <scope>NUCLEOTIDE SEQUENCE [LARGE SCALE GENOMIC DNA]</scope>
    <source>
        <strain evidence="4 5">PG-01</strain>
    </source>
</reference>
<feature type="domain" description="PNPLA" evidence="3">
    <location>
        <begin position="19"/>
        <end position="141"/>
    </location>
</feature>
<dbReference type="InterPro" id="IPR002641">
    <property type="entry name" value="PNPLA_dom"/>
</dbReference>
<protein>
    <submittedName>
        <fullName evidence="4">Patatin</fullName>
    </submittedName>
</protein>
<dbReference type="Pfam" id="PF01734">
    <property type="entry name" value="Patatin"/>
    <property type="match status" value="1"/>
</dbReference>
<organism evidence="4 5">
    <name type="scientific">Sporocytophaga myxococcoides</name>
    <dbReference type="NCBI Taxonomy" id="153721"/>
    <lineage>
        <taxon>Bacteria</taxon>
        <taxon>Pseudomonadati</taxon>
        <taxon>Bacteroidota</taxon>
        <taxon>Cytophagia</taxon>
        <taxon>Cytophagales</taxon>
        <taxon>Cytophagaceae</taxon>
        <taxon>Sporocytophaga</taxon>
    </lineage>
</organism>
<keyword evidence="5" id="KW-1185">Reference proteome</keyword>
<dbReference type="PANTHER" id="PTHR46394">
    <property type="entry name" value="ANNEXIN"/>
    <property type="match status" value="1"/>
</dbReference>
<name>A0A098LIG9_9BACT</name>
<proteinExistence type="predicted"/>
<dbReference type="InterPro" id="IPR016035">
    <property type="entry name" value="Acyl_Trfase/lysoPLipase"/>
</dbReference>
<dbReference type="eggNOG" id="COG1752">
    <property type="taxonomic scope" value="Bacteria"/>
</dbReference>
<dbReference type="EMBL" id="BBLT01000009">
    <property type="protein sequence ID" value="GAL86771.1"/>
    <property type="molecule type" value="Genomic_DNA"/>
</dbReference>
<evidence type="ECO:0000256" key="2">
    <source>
        <dbReference type="PROSITE-ProRule" id="PRU01161"/>
    </source>
</evidence>
<gene>
    <name evidence="4" type="ORF">MYP_4001</name>
</gene>
<keyword evidence="1" id="KW-0443">Lipid metabolism</keyword>
<evidence type="ECO:0000256" key="1">
    <source>
        <dbReference type="ARBA" id="ARBA00023098"/>
    </source>
</evidence>
<dbReference type="AlphaFoldDB" id="A0A098LIG9"/>
<sequence>MLFISISSSSICQTQIENLIFEGSGIQGIAYSGAIYELEKAGITVNIKKVGGTSDGAITALMVSLGYTSSEIYEIISSTKFQSFNDGQFIFIGGIYRMNNRFGWYRIDSFNKWLEKIISNKTHNADMTFAELKKMDLKAKK</sequence>
<feature type="short sequence motif" description="GXSXG" evidence="2">
    <location>
        <begin position="52"/>
        <end position="56"/>
    </location>
</feature>
<feature type="short sequence motif" description="GXGXXG" evidence="2">
    <location>
        <begin position="23"/>
        <end position="28"/>
    </location>
</feature>
<dbReference type="PANTHER" id="PTHR46394:SF1">
    <property type="entry name" value="PNPLA DOMAIN-CONTAINING PROTEIN"/>
    <property type="match status" value="1"/>
</dbReference>
<dbReference type="PROSITE" id="PS51635">
    <property type="entry name" value="PNPLA"/>
    <property type="match status" value="1"/>
</dbReference>
<dbReference type="Proteomes" id="UP000030185">
    <property type="component" value="Unassembled WGS sequence"/>
</dbReference>
<comment type="caution">
    <text evidence="2">Lacks conserved residue(s) required for the propagation of feature annotation.</text>
</comment>
<evidence type="ECO:0000313" key="5">
    <source>
        <dbReference type="Proteomes" id="UP000030185"/>
    </source>
</evidence>